<protein>
    <submittedName>
        <fullName evidence="1">Uncharacterized protein</fullName>
    </submittedName>
</protein>
<keyword evidence="2" id="KW-1185">Reference proteome</keyword>
<evidence type="ECO:0000313" key="1">
    <source>
        <dbReference type="EMBL" id="KUJ19204.1"/>
    </source>
</evidence>
<dbReference type="RefSeq" id="XP_018073559.1">
    <property type="nucleotide sequence ID" value="XM_018207835.1"/>
</dbReference>
<dbReference type="GeneID" id="28817561"/>
<dbReference type="AlphaFoldDB" id="A0A194XGD9"/>
<evidence type="ECO:0000313" key="2">
    <source>
        <dbReference type="Proteomes" id="UP000070700"/>
    </source>
</evidence>
<gene>
    <name evidence="1" type="ORF">LY89DRAFT_479862</name>
</gene>
<organism evidence="1 2">
    <name type="scientific">Mollisia scopiformis</name>
    <name type="common">Conifer needle endophyte fungus</name>
    <name type="synonym">Phialocephala scopiformis</name>
    <dbReference type="NCBI Taxonomy" id="149040"/>
    <lineage>
        <taxon>Eukaryota</taxon>
        <taxon>Fungi</taxon>
        <taxon>Dikarya</taxon>
        <taxon>Ascomycota</taxon>
        <taxon>Pezizomycotina</taxon>
        <taxon>Leotiomycetes</taxon>
        <taxon>Helotiales</taxon>
        <taxon>Mollisiaceae</taxon>
        <taxon>Mollisia</taxon>
    </lineage>
</organism>
<dbReference type="InParanoid" id="A0A194XGD9"/>
<dbReference type="KEGG" id="psco:LY89DRAFT_479862"/>
<dbReference type="Proteomes" id="UP000070700">
    <property type="component" value="Unassembled WGS sequence"/>
</dbReference>
<dbReference type="EMBL" id="KQ947411">
    <property type="protein sequence ID" value="KUJ19204.1"/>
    <property type="molecule type" value="Genomic_DNA"/>
</dbReference>
<proteinExistence type="predicted"/>
<sequence>MIWLRCPSTVIVTKESSLETPRKSSDWLVEQSLHPRASLPQALTCSSAFSRFRMIRGNFSHLPSLFRRSDGREHHRLSCARSFQSLCSIAVLFPSGPIAILDSPNSHIR</sequence>
<accession>A0A194XGD9</accession>
<name>A0A194XGD9_MOLSC</name>
<reference evidence="1 2" key="1">
    <citation type="submission" date="2015-10" db="EMBL/GenBank/DDBJ databases">
        <title>Full genome of DAOMC 229536 Phialocephala scopiformis, a fungal endophyte of spruce producing the potent anti-insectan compound rugulosin.</title>
        <authorList>
            <consortium name="DOE Joint Genome Institute"/>
            <person name="Walker A.K."/>
            <person name="Frasz S.L."/>
            <person name="Seifert K.A."/>
            <person name="Miller J.D."/>
            <person name="Mondo S.J."/>
            <person name="Labutti K."/>
            <person name="Lipzen A."/>
            <person name="Dockter R."/>
            <person name="Kennedy M."/>
            <person name="Grigoriev I.V."/>
            <person name="Spatafora J.W."/>
        </authorList>
    </citation>
    <scope>NUCLEOTIDE SEQUENCE [LARGE SCALE GENOMIC DNA]</scope>
    <source>
        <strain evidence="1 2">CBS 120377</strain>
    </source>
</reference>